<sequence>MKDNLSWKELLILGGFLIESLDQNNFDMRQENFHNIRFLQEILDQGDISYQTGYKVISLFSEPPVLKSWLELLHKVGGKCGELICDPQELQLAILDVPMLAPVRQLNRLGMHTRYSCSGRGKEKPIIYFSDRYSAGMACRVINNLGFNVRLRGADRIELSESGDRLLELGLSLSELSDIGEEELLRIARYRQEKMLEELLMIPGESGNEDGVRKYIMSFLPGIVDKVTVDAYGNILAIKKKGIGPTILLSAHMDVKSYFNQDSKIVKNGHIWKREHGILGADDRAGVAMIISILHHIDNTDFAGTLKIVFTVEEEIGQNGAENIEPVFFWDVDCAISLDRRNGSDIVICSSSLEYCGKEYGAIFENVSGSLWDGCHSYKMTRGGISDLRVWSKMGIQSVNLSIGYYNEHTSGEELNLEEYHRTYDLVMAALPEIKKWYIWNIRKGLKKANNLMHASSETQGDGSFWSRRTPRK</sequence>
<dbReference type="SUPFAM" id="SSF53187">
    <property type="entry name" value="Zn-dependent exopeptidases"/>
    <property type="match status" value="1"/>
</dbReference>
<keyword evidence="2" id="KW-0479">Metal-binding</keyword>
<accession>A0A9D2WQG1</accession>
<keyword evidence="5" id="KW-1185">Reference proteome</keyword>
<keyword evidence="3" id="KW-0378">Hydrolase</keyword>
<dbReference type="PANTHER" id="PTHR42994:SF2">
    <property type="entry name" value="PEPTIDASE"/>
    <property type="match status" value="1"/>
</dbReference>
<evidence type="ECO:0000256" key="3">
    <source>
        <dbReference type="ARBA" id="ARBA00022801"/>
    </source>
</evidence>
<dbReference type="Pfam" id="PF05343">
    <property type="entry name" value="Peptidase_M42"/>
    <property type="match status" value="1"/>
</dbReference>
<evidence type="ECO:0000256" key="2">
    <source>
        <dbReference type="ARBA" id="ARBA00022723"/>
    </source>
</evidence>
<dbReference type="AlphaFoldDB" id="A0A9D2WQG1"/>
<name>A0A9D2WQG1_9FIRM</name>
<evidence type="ECO:0000313" key="4">
    <source>
        <dbReference type="EMBL" id="KAF1085554.1"/>
    </source>
</evidence>
<evidence type="ECO:0000256" key="1">
    <source>
        <dbReference type="ARBA" id="ARBA00001947"/>
    </source>
</evidence>
<dbReference type="GO" id="GO:0046872">
    <property type="term" value="F:metal ion binding"/>
    <property type="evidence" value="ECO:0007669"/>
    <property type="project" value="UniProtKB-KW"/>
</dbReference>
<dbReference type="RefSeq" id="WP_161822004.1">
    <property type="nucleotide sequence ID" value="NZ_LSRS01000003.1"/>
</dbReference>
<dbReference type="OrthoDB" id="9792335at2"/>
<protein>
    <submittedName>
        <fullName evidence="4">Peptidase T</fullName>
    </submittedName>
</protein>
<organism evidence="4 5">
    <name type="scientific">Sporotomaculum syntrophicum</name>
    <dbReference type="NCBI Taxonomy" id="182264"/>
    <lineage>
        <taxon>Bacteria</taxon>
        <taxon>Bacillati</taxon>
        <taxon>Bacillota</taxon>
        <taxon>Clostridia</taxon>
        <taxon>Eubacteriales</taxon>
        <taxon>Desulfallaceae</taxon>
        <taxon>Sporotomaculum</taxon>
    </lineage>
</organism>
<dbReference type="PANTHER" id="PTHR42994">
    <property type="entry name" value="PEPTIDASE T"/>
    <property type="match status" value="1"/>
</dbReference>
<dbReference type="Gene3D" id="3.40.630.10">
    <property type="entry name" value="Zn peptidases"/>
    <property type="match status" value="1"/>
</dbReference>
<gene>
    <name evidence="4" type="ORF">SPSYN_01697</name>
</gene>
<comment type="cofactor">
    <cofactor evidence="1">
        <name>Zn(2+)</name>
        <dbReference type="ChEBI" id="CHEBI:29105"/>
    </cofactor>
</comment>
<evidence type="ECO:0000313" key="5">
    <source>
        <dbReference type="Proteomes" id="UP000798488"/>
    </source>
</evidence>
<proteinExistence type="predicted"/>
<dbReference type="InterPro" id="IPR008007">
    <property type="entry name" value="Peptidase_M42"/>
</dbReference>
<dbReference type="GO" id="GO:0016787">
    <property type="term" value="F:hydrolase activity"/>
    <property type="evidence" value="ECO:0007669"/>
    <property type="project" value="UniProtKB-KW"/>
</dbReference>
<comment type="caution">
    <text evidence="4">The sequence shown here is derived from an EMBL/GenBank/DDBJ whole genome shotgun (WGS) entry which is preliminary data.</text>
</comment>
<reference evidence="4" key="1">
    <citation type="submission" date="2016-02" db="EMBL/GenBank/DDBJ databases">
        <title>Draft Genome Sequence of Sporotomaculum syntrophicum Strain FB, a Syntrophic Benzoate Degrader.</title>
        <authorList>
            <person name="Nobu M.K."/>
            <person name="Narihiro T."/>
            <person name="Qiu Y.-L."/>
            <person name="Ohashi A."/>
            <person name="Liu W.-T."/>
            <person name="Yuji S."/>
        </authorList>
    </citation>
    <scope>NUCLEOTIDE SEQUENCE</scope>
    <source>
        <strain evidence="4">FB</strain>
    </source>
</reference>
<dbReference type="Proteomes" id="UP000798488">
    <property type="component" value="Unassembled WGS sequence"/>
</dbReference>
<dbReference type="EMBL" id="LSRS01000003">
    <property type="protein sequence ID" value="KAF1085554.1"/>
    <property type="molecule type" value="Genomic_DNA"/>
</dbReference>